<dbReference type="Pfam" id="PF07460">
    <property type="entry name" value="NUMOD3"/>
    <property type="match status" value="3"/>
</dbReference>
<dbReference type="EMBL" id="LAZR01005098">
    <property type="protein sequence ID" value="KKN02866.1"/>
    <property type="molecule type" value="Genomic_DNA"/>
</dbReference>
<comment type="caution">
    <text evidence="3">The sequence shown here is derived from an EMBL/GenBank/DDBJ whole genome shotgun (WGS) entry which is preliminary data.</text>
</comment>
<name>A0A0F9PP77_9ZZZZ</name>
<sequence length="159" mass="18304">RSNARKGVHENSHFQYAWNKYGEKAFEFLVIDETAKNINQLNTLEIFYISTIPNLYNIQDGGRNNSPSAETRRRMSKAMKDNTNAKGHKHSLGIRKKISEAGKGRIPSVETRRKISEANQRRLPVSLETRRKMSEAHKGKRFSAEHKRKISEALRIKNG</sequence>
<evidence type="ECO:0000313" key="3">
    <source>
        <dbReference type="EMBL" id="KKN02866.1"/>
    </source>
</evidence>
<feature type="region of interest" description="Disordered" evidence="1">
    <location>
        <begin position="129"/>
        <end position="159"/>
    </location>
</feature>
<dbReference type="SUPFAM" id="SSF82771">
    <property type="entry name" value="GIY-YIG endonuclease"/>
    <property type="match status" value="1"/>
</dbReference>
<dbReference type="Gene3D" id="3.40.1440.10">
    <property type="entry name" value="GIY-YIG endonuclease"/>
    <property type="match status" value="1"/>
</dbReference>
<dbReference type="SMART" id="SM00496">
    <property type="entry name" value="IENR2"/>
    <property type="match status" value="5"/>
</dbReference>
<feature type="domain" description="Nuclease associated modular" evidence="2">
    <location>
        <begin position="86"/>
        <end position="102"/>
    </location>
</feature>
<feature type="domain" description="Nuclease associated modular" evidence="2">
    <location>
        <begin position="103"/>
        <end position="119"/>
    </location>
</feature>
<reference evidence="3" key="1">
    <citation type="journal article" date="2015" name="Nature">
        <title>Complex archaea that bridge the gap between prokaryotes and eukaryotes.</title>
        <authorList>
            <person name="Spang A."/>
            <person name="Saw J.H."/>
            <person name="Jorgensen S.L."/>
            <person name="Zaremba-Niedzwiedzka K."/>
            <person name="Martijn J."/>
            <person name="Lind A.E."/>
            <person name="van Eijk R."/>
            <person name="Schleper C."/>
            <person name="Guy L."/>
            <person name="Ettema T.J."/>
        </authorList>
    </citation>
    <scope>NUCLEOTIDE SEQUENCE</scope>
</reference>
<dbReference type="InterPro" id="IPR035901">
    <property type="entry name" value="GIY-YIG_endonuc_sf"/>
</dbReference>
<gene>
    <name evidence="3" type="ORF">LCGC14_1113370</name>
</gene>
<feature type="region of interest" description="Disordered" evidence="1">
    <location>
        <begin position="60"/>
        <end position="108"/>
    </location>
</feature>
<protein>
    <recommendedName>
        <fullName evidence="2">Nuclease associated modular domain-containing protein</fullName>
    </recommendedName>
</protein>
<feature type="compositionally biased region" description="Basic residues" evidence="1">
    <location>
        <begin position="86"/>
        <end position="96"/>
    </location>
</feature>
<feature type="non-terminal residue" evidence="3">
    <location>
        <position position="1"/>
    </location>
</feature>
<dbReference type="InterPro" id="IPR003611">
    <property type="entry name" value="NUMOD3"/>
</dbReference>
<proteinExistence type="predicted"/>
<dbReference type="AlphaFoldDB" id="A0A0F9PP77"/>
<evidence type="ECO:0000256" key="1">
    <source>
        <dbReference type="SAM" id="MobiDB-lite"/>
    </source>
</evidence>
<feature type="domain" description="Nuclease associated modular" evidence="2">
    <location>
        <begin position="138"/>
        <end position="154"/>
    </location>
</feature>
<organism evidence="3">
    <name type="scientific">marine sediment metagenome</name>
    <dbReference type="NCBI Taxonomy" id="412755"/>
    <lineage>
        <taxon>unclassified sequences</taxon>
        <taxon>metagenomes</taxon>
        <taxon>ecological metagenomes</taxon>
    </lineage>
</organism>
<evidence type="ECO:0000259" key="2">
    <source>
        <dbReference type="SMART" id="SM00496"/>
    </source>
</evidence>
<accession>A0A0F9PP77</accession>
<feature type="compositionally biased region" description="Polar residues" evidence="1">
    <location>
        <begin position="60"/>
        <end position="69"/>
    </location>
</feature>
<feature type="domain" description="Nuclease associated modular" evidence="2">
    <location>
        <begin position="121"/>
        <end position="137"/>
    </location>
</feature>
<feature type="domain" description="Nuclease associated modular" evidence="2">
    <location>
        <begin position="63"/>
        <end position="79"/>
    </location>
</feature>
<dbReference type="GO" id="GO:0003677">
    <property type="term" value="F:DNA binding"/>
    <property type="evidence" value="ECO:0007669"/>
    <property type="project" value="InterPro"/>
</dbReference>